<dbReference type="Gene3D" id="3.30.1330.60">
    <property type="entry name" value="OmpA-like domain"/>
    <property type="match status" value="1"/>
</dbReference>
<evidence type="ECO:0000259" key="3">
    <source>
        <dbReference type="PROSITE" id="PS51123"/>
    </source>
</evidence>
<evidence type="ECO:0000313" key="5">
    <source>
        <dbReference type="Proteomes" id="UP000198386"/>
    </source>
</evidence>
<feature type="domain" description="OmpA-like" evidence="3">
    <location>
        <begin position="257"/>
        <end position="382"/>
    </location>
</feature>
<keyword evidence="5" id="KW-1185">Reference proteome</keyword>
<organism evidence="4 5">
    <name type="scientific">Geodermatophilus saharensis</name>
    <dbReference type="NCBI Taxonomy" id="1137994"/>
    <lineage>
        <taxon>Bacteria</taxon>
        <taxon>Bacillati</taxon>
        <taxon>Actinomycetota</taxon>
        <taxon>Actinomycetes</taxon>
        <taxon>Geodermatophilales</taxon>
        <taxon>Geodermatophilaceae</taxon>
        <taxon>Geodermatophilus</taxon>
    </lineage>
</organism>
<feature type="signal peptide" evidence="2">
    <location>
        <begin position="1"/>
        <end position="24"/>
    </location>
</feature>
<dbReference type="Proteomes" id="UP000198386">
    <property type="component" value="Unassembled WGS sequence"/>
</dbReference>
<evidence type="ECO:0000256" key="2">
    <source>
        <dbReference type="SAM" id="SignalP"/>
    </source>
</evidence>
<dbReference type="GO" id="GO:0016020">
    <property type="term" value="C:membrane"/>
    <property type="evidence" value="ECO:0007669"/>
    <property type="project" value="UniProtKB-UniRule"/>
</dbReference>
<keyword evidence="1" id="KW-0472">Membrane</keyword>
<evidence type="ECO:0000313" key="4">
    <source>
        <dbReference type="EMBL" id="SNS42925.1"/>
    </source>
</evidence>
<reference evidence="5" key="1">
    <citation type="submission" date="2017-06" db="EMBL/GenBank/DDBJ databases">
        <authorList>
            <person name="Varghese N."/>
            <person name="Submissions S."/>
        </authorList>
    </citation>
    <scope>NUCLEOTIDE SEQUENCE [LARGE SCALE GENOMIC DNA]</scope>
    <source>
        <strain evidence="5">DSM 45423</strain>
    </source>
</reference>
<accession>A0A239EE27</accession>
<name>A0A239EE27_9ACTN</name>
<sequence length="387" mass="39370">MSTSRPVRRLLTVAASLSLVVGLAACGGDDGPDPTGGVAFVVGARSNMPAPHLDGRALEALDTAVEDQSLVSIVVADGEPSLLGTMQLVAEGANGHAQGASRAENRRFVVDGLTSARADDEETDLLAAIDMALRSISSASGQHTVVVIDSGLSTAGALDLREPGLLDADPDAMAADLKTAGHLPDLEGVTVVLQGIGDTFAPQAPLDRPQRTQLADVWTAIVRAAGADDVVVEESPLTQPPVGVLPVVTPVEVADARTCTVTLTSNDVRFAADSAEFLDRDAAVGVLAPLARQLGTPGVSAVLTGTTADVGDMGGQVALSQSRAEAVRSLLAELGAQQDAMAAVGLGSDFPEYVEDRDANGDLVEEHAAQNRKVVVQLVGGAGLTCG</sequence>
<gene>
    <name evidence="4" type="ORF">SAMN04488107_2513</name>
</gene>
<dbReference type="AlphaFoldDB" id="A0A239EE27"/>
<protein>
    <submittedName>
        <fullName evidence="4">Outer membrane protein OmpA</fullName>
    </submittedName>
</protein>
<dbReference type="SUPFAM" id="SSF103088">
    <property type="entry name" value="OmpA-like"/>
    <property type="match status" value="1"/>
</dbReference>
<dbReference type="InterPro" id="IPR036737">
    <property type="entry name" value="OmpA-like_sf"/>
</dbReference>
<proteinExistence type="predicted"/>
<keyword evidence="2" id="KW-0732">Signal</keyword>
<dbReference type="PROSITE" id="PS51123">
    <property type="entry name" value="OMPA_2"/>
    <property type="match status" value="1"/>
</dbReference>
<dbReference type="PROSITE" id="PS51257">
    <property type="entry name" value="PROKAR_LIPOPROTEIN"/>
    <property type="match status" value="1"/>
</dbReference>
<dbReference type="InterPro" id="IPR006665">
    <property type="entry name" value="OmpA-like"/>
</dbReference>
<evidence type="ECO:0000256" key="1">
    <source>
        <dbReference type="PROSITE-ProRule" id="PRU00473"/>
    </source>
</evidence>
<dbReference type="EMBL" id="FZOH01000004">
    <property type="protein sequence ID" value="SNS42925.1"/>
    <property type="molecule type" value="Genomic_DNA"/>
</dbReference>
<feature type="chain" id="PRO_5012941142" evidence="2">
    <location>
        <begin position="25"/>
        <end position="387"/>
    </location>
</feature>